<feature type="domain" description="3'-5' exonuclease" evidence="2">
    <location>
        <begin position="420"/>
        <end position="476"/>
    </location>
</feature>
<dbReference type="PANTHER" id="PTHR47765">
    <property type="entry name" value="3'-5' EXONUCLEASE DOMAIN-CONTAINING PROTEIN"/>
    <property type="match status" value="1"/>
</dbReference>
<feature type="region of interest" description="Disordered" evidence="1">
    <location>
        <begin position="197"/>
        <end position="218"/>
    </location>
</feature>
<dbReference type="GO" id="GO:0006139">
    <property type="term" value="P:nucleobase-containing compound metabolic process"/>
    <property type="evidence" value="ECO:0007669"/>
    <property type="project" value="InterPro"/>
</dbReference>
<feature type="compositionally biased region" description="Basic residues" evidence="1">
    <location>
        <begin position="251"/>
        <end position="268"/>
    </location>
</feature>
<proteinExistence type="predicted"/>
<dbReference type="Proteomes" id="UP000660262">
    <property type="component" value="Unassembled WGS sequence"/>
</dbReference>
<dbReference type="SUPFAM" id="SSF53098">
    <property type="entry name" value="Ribonuclease H-like"/>
    <property type="match status" value="1"/>
</dbReference>
<keyword evidence="3" id="KW-0540">Nuclease</keyword>
<dbReference type="OrthoDB" id="10261556at2759"/>
<feature type="region of interest" description="Disordered" evidence="1">
    <location>
        <begin position="495"/>
        <end position="519"/>
    </location>
</feature>
<accession>A0A830HY81</accession>
<evidence type="ECO:0000313" key="4">
    <source>
        <dbReference type="Proteomes" id="UP000660262"/>
    </source>
</evidence>
<dbReference type="AlphaFoldDB" id="A0A830HY81"/>
<feature type="compositionally biased region" description="Basic and acidic residues" evidence="1">
    <location>
        <begin position="508"/>
        <end position="519"/>
    </location>
</feature>
<dbReference type="PANTHER" id="PTHR47765:SF2">
    <property type="entry name" value="EXONUCLEASE MUT-7 HOMOLOG"/>
    <property type="match status" value="1"/>
</dbReference>
<keyword evidence="4" id="KW-1185">Reference proteome</keyword>
<dbReference type="GO" id="GO:0003676">
    <property type="term" value="F:nucleic acid binding"/>
    <property type="evidence" value="ECO:0007669"/>
    <property type="project" value="InterPro"/>
</dbReference>
<feature type="compositionally biased region" description="Low complexity" evidence="1">
    <location>
        <begin position="495"/>
        <end position="505"/>
    </location>
</feature>
<dbReference type="Gene3D" id="3.30.420.10">
    <property type="entry name" value="Ribonuclease H-like superfamily/Ribonuclease H"/>
    <property type="match status" value="1"/>
</dbReference>
<name>A0A830HY81_9CHLO</name>
<evidence type="ECO:0000259" key="2">
    <source>
        <dbReference type="Pfam" id="PF01612"/>
    </source>
</evidence>
<keyword evidence="3" id="KW-0269">Exonuclease</keyword>
<gene>
    <name evidence="3" type="ORF">PPROV_001045100</name>
</gene>
<dbReference type="InterPro" id="IPR052408">
    <property type="entry name" value="Exonuclease_MUT-7-like"/>
</dbReference>
<dbReference type="InterPro" id="IPR036397">
    <property type="entry name" value="RNaseH_sf"/>
</dbReference>
<dbReference type="Pfam" id="PF01612">
    <property type="entry name" value="DNA_pol_A_exo1"/>
    <property type="match status" value="1"/>
</dbReference>
<protein>
    <submittedName>
        <fullName evidence="3">Exonuclease mut-7</fullName>
    </submittedName>
</protein>
<sequence length="552" mass="60503">MFALSGSAAHAPCGVVVPPRRHCALQRPGQVRRRLVHLHASASAQPPPVTFATGSVVNASTECPAKQSFRIVHKPSAPLRTLGEIDVTIVSDPQGVDKLVQTLKEYSEKCEASNEPPLVAVDCEWKPDFMGAMERDVVNPLLCEEQVSGDDASGEGEDSDCDAMKDGVEEPTVTPPPVDASIKKKLAAVLDVKEENDDDAVVASSPAEHTQDNNGKRLTNRARRMREKLARRAQRRAARGLAVSNVTSSARVKKGGKRKTKKGRKARVRSRDWNEVALLQLATRDRVYIIDMLSLLPPRHVVGGPVVQHDQPENVDMANNVAAESVDRLLSHLLLASIQPHSDGDEATITLATTNRLVLCGHGLHYDFIRLTAGYATRVPSLMALRKWPESRHTPGVAPLCAEAPLLTRARTLEVSTFLRAAGRITGSQSRGLASLMKTALGITVDKSEQCSDWSQRPLTNEQILYASVDVCVVATCVDRYWRNVVSARAAAHAAQRAQARPGGRAHMKAERDANKEEENELVKREMRWYEVIAPLTSSLRTGTGWRRIHLR</sequence>
<organism evidence="3 4">
    <name type="scientific">Pycnococcus provasolii</name>
    <dbReference type="NCBI Taxonomy" id="41880"/>
    <lineage>
        <taxon>Eukaryota</taxon>
        <taxon>Viridiplantae</taxon>
        <taxon>Chlorophyta</taxon>
        <taxon>Pseudoscourfieldiophyceae</taxon>
        <taxon>Pseudoscourfieldiales</taxon>
        <taxon>Pycnococcaceae</taxon>
        <taxon>Pycnococcus</taxon>
    </lineage>
</organism>
<comment type="caution">
    <text evidence="3">The sequence shown here is derived from an EMBL/GenBank/DDBJ whole genome shotgun (WGS) entry which is preliminary data.</text>
</comment>
<evidence type="ECO:0000313" key="3">
    <source>
        <dbReference type="EMBL" id="GHP11723.1"/>
    </source>
</evidence>
<keyword evidence="3" id="KW-0378">Hydrolase</keyword>
<reference evidence="3" key="1">
    <citation type="submission" date="2020-10" db="EMBL/GenBank/DDBJ databases">
        <title>Unveiling of a novel bifunctional photoreceptor, Dualchrome1, isolated from a cosmopolitan green alga.</title>
        <authorList>
            <person name="Suzuki S."/>
            <person name="Kawachi M."/>
        </authorList>
    </citation>
    <scope>NUCLEOTIDE SEQUENCE</scope>
    <source>
        <strain evidence="3">NIES 2893</strain>
    </source>
</reference>
<evidence type="ECO:0000256" key="1">
    <source>
        <dbReference type="SAM" id="MobiDB-lite"/>
    </source>
</evidence>
<dbReference type="InterPro" id="IPR012337">
    <property type="entry name" value="RNaseH-like_sf"/>
</dbReference>
<dbReference type="GO" id="GO:0008408">
    <property type="term" value="F:3'-5' exonuclease activity"/>
    <property type="evidence" value="ECO:0007669"/>
    <property type="project" value="InterPro"/>
</dbReference>
<dbReference type="EMBL" id="BNJQ01000036">
    <property type="protein sequence ID" value="GHP11723.1"/>
    <property type="molecule type" value="Genomic_DNA"/>
</dbReference>
<dbReference type="InterPro" id="IPR002562">
    <property type="entry name" value="3'-5'_exonuclease_dom"/>
</dbReference>
<feature type="region of interest" description="Disordered" evidence="1">
    <location>
        <begin position="242"/>
        <end position="268"/>
    </location>
</feature>